<keyword evidence="1 2" id="KW-0238">DNA-binding</keyword>
<dbReference type="eggNOG" id="COG1309">
    <property type="taxonomic scope" value="Bacteria"/>
</dbReference>
<dbReference type="Gene3D" id="1.10.357.10">
    <property type="entry name" value="Tetracycline Repressor, domain 2"/>
    <property type="match status" value="1"/>
</dbReference>
<evidence type="ECO:0000313" key="5">
    <source>
        <dbReference type="Proteomes" id="UP000007161"/>
    </source>
</evidence>
<dbReference type="PROSITE" id="PS50977">
    <property type="entry name" value="HTH_TETR_2"/>
    <property type="match status" value="1"/>
</dbReference>
<reference evidence="4 5" key="1">
    <citation type="journal article" date="2012" name="J. Bacteriol.">
        <title>Complete Genome Sequence of the Thermophilic, Piezophilic, Heterotrophic Bacterium Marinitoga piezophila KA3.</title>
        <authorList>
            <person name="Lucas S."/>
            <person name="Han J."/>
            <person name="Lapidus A."/>
            <person name="Cheng J.F."/>
            <person name="Goodwin L.A."/>
            <person name="Pitluck S."/>
            <person name="Peters L."/>
            <person name="Mikhailova N."/>
            <person name="Teshima H."/>
            <person name="Detter J.C."/>
            <person name="Han C."/>
            <person name="Tapia R."/>
            <person name="Land M."/>
            <person name="Hauser L."/>
            <person name="Kyrpides N.C."/>
            <person name="Ivanova N."/>
            <person name="Pagani I."/>
            <person name="Vannier P."/>
            <person name="Oger P."/>
            <person name="Bartlett D.H."/>
            <person name="Noll K.M."/>
            <person name="Woyke T."/>
            <person name="Jebbar M."/>
        </authorList>
    </citation>
    <scope>NUCLEOTIDE SEQUENCE [LARGE SCALE GENOMIC DNA]</scope>
    <source>
        <strain evidence="5">DSM 14283 / JCM 11233 / KA3</strain>
    </source>
</reference>
<name>H2J2S6_MARPK</name>
<keyword evidence="5" id="KW-1185">Reference proteome</keyword>
<dbReference type="Pfam" id="PF00440">
    <property type="entry name" value="TetR_N"/>
    <property type="match status" value="1"/>
</dbReference>
<feature type="DNA-binding region" description="H-T-H motif" evidence="2">
    <location>
        <begin position="34"/>
        <end position="53"/>
    </location>
</feature>
<dbReference type="AlphaFoldDB" id="H2J2S6"/>
<protein>
    <submittedName>
        <fullName evidence="4">Transcriptional regulator</fullName>
    </submittedName>
</protein>
<evidence type="ECO:0000259" key="3">
    <source>
        <dbReference type="PROSITE" id="PS50977"/>
    </source>
</evidence>
<dbReference type="PROSITE" id="PS01081">
    <property type="entry name" value="HTH_TETR_1"/>
    <property type="match status" value="1"/>
</dbReference>
<dbReference type="STRING" id="443254.Marpi_0062"/>
<dbReference type="SUPFAM" id="SSF46689">
    <property type="entry name" value="Homeodomain-like"/>
    <property type="match status" value="1"/>
</dbReference>
<gene>
    <name evidence="4" type="ordered locus">Marpi_0062</name>
</gene>
<dbReference type="HOGENOM" id="CLU_1426471_0_0_0"/>
<evidence type="ECO:0000256" key="2">
    <source>
        <dbReference type="PROSITE-ProRule" id="PRU00335"/>
    </source>
</evidence>
<organism evidence="4 5">
    <name type="scientific">Marinitoga piezophila (strain DSM 14283 / JCM 11233 / KA3)</name>
    <dbReference type="NCBI Taxonomy" id="443254"/>
    <lineage>
        <taxon>Bacteria</taxon>
        <taxon>Thermotogati</taxon>
        <taxon>Thermotogota</taxon>
        <taxon>Thermotogae</taxon>
        <taxon>Petrotogales</taxon>
        <taxon>Petrotogaceae</taxon>
        <taxon>Marinitoga</taxon>
    </lineage>
</organism>
<dbReference type="KEGG" id="mpz:Marpi_0062"/>
<dbReference type="OrthoDB" id="9785164at2"/>
<evidence type="ECO:0000256" key="1">
    <source>
        <dbReference type="ARBA" id="ARBA00023125"/>
    </source>
</evidence>
<dbReference type="InterPro" id="IPR001647">
    <property type="entry name" value="HTH_TetR"/>
</dbReference>
<dbReference type="RefSeq" id="WP_014295592.1">
    <property type="nucleotide sequence ID" value="NC_016751.1"/>
</dbReference>
<feature type="domain" description="HTH tetR-type" evidence="3">
    <location>
        <begin position="11"/>
        <end position="71"/>
    </location>
</feature>
<accession>H2J2S6</accession>
<reference evidence="5" key="2">
    <citation type="submission" date="2012-01" db="EMBL/GenBank/DDBJ databases">
        <title>Complete sequence of chromosome of Marinitoga piezophila KA3.</title>
        <authorList>
            <person name="Lucas S."/>
            <person name="Han J."/>
            <person name="Lapidus A."/>
            <person name="Cheng J.-F."/>
            <person name="Goodwin L."/>
            <person name="Pitluck S."/>
            <person name="Peters L."/>
            <person name="Mikhailova N."/>
            <person name="Teshima H."/>
            <person name="Detter J.C."/>
            <person name="Han C."/>
            <person name="Tapia R."/>
            <person name="Land M."/>
            <person name="Hauser L."/>
            <person name="Kyrpides N."/>
            <person name="Ivanova N."/>
            <person name="Pagani I."/>
            <person name="Jebbar M."/>
            <person name="Vannier P."/>
            <person name="Oger P."/>
            <person name="Cario A."/>
            <person name="Bartlett D."/>
            <person name="Noll K.M."/>
            <person name="Woyke T."/>
        </authorList>
    </citation>
    <scope>NUCLEOTIDE SEQUENCE [LARGE SCALE GENOMIC DNA]</scope>
    <source>
        <strain evidence="5">DSM 14283 / JCM 11233 / KA3</strain>
    </source>
</reference>
<sequence length="190" mass="22134">MARRPNPTLRAKRKENLMDSIIKIINEESISEATTRHICEMSNLTIASLHYYFGSKDEALVATGEGILEEWINEIFKKKTMTAEEKIRKIFTPPKYMIAFSQILTYPYRQKEVSKKARFLDMQFTNTIKEFLKLHEIGMNNIDNTAELMKTFLIGLSFKVAANPDVIDSELRNLKEFFNRKEDLPDIKGF</sequence>
<dbReference type="InterPro" id="IPR023772">
    <property type="entry name" value="DNA-bd_HTH_TetR-type_CS"/>
</dbReference>
<evidence type="ECO:0000313" key="4">
    <source>
        <dbReference type="EMBL" id="AEX84520.1"/>
    </source>
</evidence>
<dbReference type="InterPro" id="IPR009057">
    <property type="entry name" value="Homeodomain-like_sf"/>
</dbReference>
<dbReference type="Proteomes" id="UP000007161">
    <property type="component" value="Chromosome"/>
</dbReference>
<dbReference type="GO" id="GO:0003677">
    <property type="term" value="F:DNA binding"/>
    <property type="evidence" value="ECO:0007669"/>
    <property type="project" value="UniProtKB-UniRule"/>
</dbReference>
<proteinExistence type="predicted"/>
<dbReference type="EMBL" id="CP003257">
    <property type="protein sequence ID" value="AEX84520.1"/>
    <property type="molecule type" value="Genomic_DNA"/>
</dbReference>